<dbReference type="EMBL" id="JACJTU010000003">
    <property type="protein sequence ID" value="MBD2733289.1"/>
    <property type="molecule type" value="Genomic_DNA"/>
</dbReference>
<dbReference type="Gene3D" id="3.30.1240.10">
    <property type="match status" value="1"/>
</dbReference>
<evidence type="ECO:0000313" key="1">
    <source>
        <dbReference type="EMBL" id="MBD2733289.1"/>
    </source>
</evidence>
<dbReference type="Gene3D" id="3.40.50.1000">
    <property type="entry name" value="HAD superfamily/HAD-like"/>
    <property type="match status" value="1"/>
</dbReference>
<organism evidence="1 2">
    <name type="scientific">Nostoc paludosum FACHB-159</name>
    <dbReference type="NCBI Taxonomy" id="2692908"/>
    <lineage>
        <taxon>Bacteria</taxon>
        <taxon>Bacillati</taxon>
        <taxon>Cyanobacteriota</taxon>
        <taxon>Cyanophyceae</taxon>
        <taxon>Nostocales</taxon>
        <taxon>Nostocaceae</taxon>
        <taxon>Nostoc</taxon>
    </lineage>
</organism>
<dbReference type="PANTHER" id="PTHR10000:SF8">
    <property type="entry name" value="HAD SUPERFAMILY HYDROLASE-LIKE, TYPE 3"/>
    <property type="match status" value="1"/>
</dbReference>
<dbReference type="NCBIfam" id="TIGR00099">
    <property type="entry name" value="Cof-subfamily"/>
    <property type="match status" value="1"/>
</dbReference>
<dbReference type="Proteomes" id="UP000637383">
    <property type="component" value="Unassembled WGS sequence"/>
</dbReference>
<gene>
    <name evidence="1" type="ORF">H6H03_05085</name>
</gene>
<protein>
    <submittedName>
        <fullName evidence="1">HAD family phosphatase</fullName>
    </submittedName>
</protein>
<comment type="caution">
    <text evidence="1">The sequence shown here is derived from an EMBL/GenBank/DDBJ whole genome shotgun (WGS) entry which is preliminary data.</text>
</comment>
<proteinExistence type="predicted"/>
<accession>A0ABR8K3D6</accession>
<name>A0ABR8K3D6_9NOSO</name>
<evidence type="ECO:0000313" key="2">
    <source>
        <dbReference type="Proteomes" id="UP000637383"/>
    </source>
</evidence>
<dbReference type="InterPro" id="IPR000150">
    <property type="entry name" value="Cof"/>
</dbReference>
<reference evidence="1 2" key="1">
    <citation type="journal article" date="2020" name="ISME J.">
        <title>Comparative genomics reveals insights into cyanobacterial evolution and habitat adaptation.</title>
        <authorList>
            <person name="Chen M.Y."/>
            <person name="Teng W.K."/>
            <person name="Zhao L."/>
            <person name="Hu C.X."/>
            <person name="Zhou Y.K."/>
            <person name="Han B.P."/>
            <person name="Song L.R."/>
            <person name="Shu W.S."/>
        </authorList>
    </citation>
    <scope>NUCLEOTIDE SEQUENCE [LARGE SCALE GENOMIC DNA]</scope>
    <source>
        <strain evidence="1 2">FACHB-159</strain>
    </source>
</reference>
<dbReference type="RefSeq" id="WP_190954038.1">
    <property type="nucleotide sequence ID" value="NZ_JACJTU010000003.1"/>
</dbReference>
<dbReference type="PANTHER" id="PTHR10000">
    <property type="entry name" value="PHOSPHOSERINE PHOSPHATASE"/>
    <property type="match status" value="1"/>
</dbReference>
<dbReference type="Pfam" id="PF08282">
    <property type="entry name" value="Hydrolase_3"/>
    <property type="match status" value="1"/>
</dbReference>
<keyword evidence="2" id="KW-1185">Reference proteome</keyword>
<dbReference type="InterPro" id="IPR023214">
    <property type="entry name" value="HAD_sf"/>
</dbReference>
<dbReference type="InterPro" id="IPR036412">
    <property type="entry name" value="HAD-like_sf"/>
</dbReference>
<dbReference type="SUPFAM" id="SSF56784">
    <property type="entry name" value="HAD-like"/>
    <property type="match status" value="1"/>
</dbReference>
<sequence>MTPVYISDLDGTLLGNNAKLSSFSKKVLDELLQQGLQFTVASARSVVSMQTMLKGLNLRLPVIEFNGAFISDFDSGRHEIINSISPNIVESIYKLILEFGCVPFVSSFNGTEDCVYYKNVINDGMRWYLNDRLTNKDRRWRTIEDLTHSFSDRVVCLTVIGHAQQLLELESAIIEIHRGSVETHLIENQYSPGWYWLTIHDYKATKDQAIQTLVENYGLKKSDIVVFGDQINDIKMFKIADCAIAVANADPELKRYATLVIGSNTEDSVVKYICQDWSNRYAVQLKSDIT</sequence>